<dbReference type="eggNOG" id="ENOG502S85B">
    <property type="taxonomic scope" value="Eukaryota"/>
</dbReference>
<protein>
    <recommendedName>
        <fullName evidence="1">PX domain-containing protein</fullName>
    </recommendedName>
</protein>
<dbReference type="InterPro" id="IPR036871">
    <property type="entry name" value="PX_dom_sf"/>
</dbReference>
<dbReference type="PROSITE" id="PS50195">
    <property type="entry name" value="PX"/>
    <property type="match status" value="1"/>
</dbReference>
<dbReference type="OMA" id="FNHQSKH"/>
<evidence type="ECO:0000259" key="1">
    <source>
        <dbReference type="PROSITE" id="PS50195"/>
    </source>
</evidence>
<reference evidence="2 3" key="1">
    <citation type="submission" date="2012-04" db="EMBL/GenBank/DDBJ databases">
        <title>The Genome Sequence of Saprolegnia declina VS20.</title>
        <authorList>
            <consortium name="The Broad Institute Genome Sequencing Platform"/>
            <person name="Russ C."/>
            <person name="Nusbaum C."/>
            <person name="Tyler B."/>
            <person name="van West P."/>
            <person name="Dieguez-Uribeondo J."/>
            <person name="de Bruijn I."/>
            <person name="Tripathy S."/>
            <person name="Jiang R."/>
            <person name="Young S.K."/>
            <person name="Zeng Q."/>
            <person name="Gargeya S."/>
            <person name="Fitzgerald M."/>
            <person name="Haas B."/>
            <person name="Abouelleil A."/>
            <person name="Alvarado L."/>
            <person name="Arachchi H.M."/>
            <person name="Berlin A."/>
            <person name="Chapman S.B."/>
            <person name="Goldberg J."/>
            <person name="Griggs A."/>
            <person name="Gujja S."/>
            <person name="Hansen M."/>
            <person name="Howarth C."/>
            <person name="Imamovic A."/>
            <person name="Larimer J."/>
            <person name="McCowen C."/>
            <person name="Montmayeur A."/>
            <person name="Murphy C."/>
            <person name="Neiman D."/>
            <person name="Pearson M."/>
            <person name="Priest M."/>
            <person name="Roberts A."/>
            <person name="Saif S."/>
            <person name="Shea T."/>
            <person name="Sisk P."/>
            <person name="Sykes S."/>
            <person name="Wortman J."/>
            <person name="Nusbaum C."/>
            <person name="Birren B."/>
        </authorList>
    </citation>
    <scope>NUCLEOTIDE SEQUENCE [LARGE SCALE GENOMIC DNA]</scope>
    <source>
        <strain evidence="2 3">VS20</strain>
    </source>
</reference>
<dbReference type="VEuPathDB" id="FungiDB:SDRG_11276"/>
<name>T0Q8W6_SAPDV</name>
<dbReference type="SUPFAM" id="SSF64268">
    <property type="entry name" value="PX domain"/>
    <property type="match status" value="1"/>
</dbReference>
<gene>
    <name evidence="2" type="ORF">SDRG_11276</name>
</gene>
<dbReference type="GO" id="GO:0035091">
    <property type="term" value="F:phosphatidylinositol binding"/>
    <property type="evidence" value="ECO:0007669"/>
    <property type="project" value="InterPro"/>
</dbReference>
<dbReference type="AlphaFoldDB" id="T0Q8W6"/>
<proteinExistence type="predicted"/>
<dbReference type="Gene3D" id="3.30.1520.10">
    <property type="entry name" value="Phox-like domain"/>
    <property type="match status" value="1"/>
</dbReference>
<dbReference type="GeneID" id="19952003"/>
<dbReference type="Pfam" id="PF00787">
    <property type="entry name" value="PX"/>
    <property type="match status" value="1"/>
</dbReference>
<dbReference type="InterPro" id="IPR001683">
    <property type="entry name" value="PX_dom"/>
</dbReference>
<dbReference type="RefSeq" id="XP_008615530.1">
    <property type="nucleotide sequence ID" value="XM_008617308.1"/>
</dbReference>
<accession>T0Q8W6</accession>
<dbReference type="InParanoid" id="T0Q8W6"/>
<dbReference type="OrthoDB" id="162303at2759"/>
<evidence type="ECO:0000313" key="2">
    <source>
        <dbReference type="EMBL" id="EQC31091.1"/>
    </source>
</evidence>
<dbReference type="EMBL" id="JH767171">
    <property type="protein sequence ID" value="EQC31091.1"/>
    <property type="molecule type" value="Genomic_DNA"/>
</dbReference>
<evidence type="ECO:0000313" key="3">
    <source>
        <dbReference type="Proteomes" id="UP000030762"/>
    </source>
</evidence>
<feature type="domain" description="PX" evidence="1">
    <location>
        <begin position="49"/>
        <end position="209"/>
    </location>
</feature>
<keyword evidence="3" id="KW-1185">Reference proteome</keyword>
<dbReference type="Proteomes" id="UP000030762">
    <property type="component" value="Unassembled WGS sequence"/>
</dbReference>
<organism evidence="2 3">
    <name type="scientific">Saprolegnia diclina (strain VS20)</name>
    <dbReference type="NCBI Taxonomy" id="1156394"/>
    <lineage>
        <taxon>Eukaryota</taxon>
        <taxon>Sar</taxon>
        <taxon>Stramenopiles</taxon>
        <taxon>Oomycota</taxon>
        <taxon>Saprolegniomycetes</taxon>
        <taxon>Saprolegniales</taxon>
        <taxon>Saprolegniaceae</taxon>
        <taxon>Saprolegnia</taxon>
    </lineage>
</organism>
<dbReference type="CDD" id="cd06093">
    <property type="entry name" value="PX_domain"/>
    <property type="match status" value="1"/>
</dbReference>
<sequence length="245" mass="27288">MAQGCQKNDVDPQQLPTCRFNPTSSMNQQRASRASSVLSCMRLNRADSSVLCDITAEIVRVDDDKVKSPEYVISIQLPRASAPAHLVARTYSEWRRLYKSLLASTDAADGAACDCVMGSCPFWTLHALLRSVDFPKKTLFFSHSQKVLEDRKRDLSEFLTSLLAKLQHFKTEFEAASADASSVDLPNWQLAKCKVLDAIEAFLGLDANVVGQLHRAASGRRMNLRGWQSDRKNLYFFPAQTAVAV</sequence>